<name>A0A255Z0D7_9PROT</name>
<dbReference type="Pfam" id="PF11927">
    <property type="entry name" value="HODM_asu-like"/>
    <property type="match status" value="1"/>
</dbReference>
<dbReference type="OrthoDB" id="5242510at2"/>
<dbReference type="EMBL" id="NOXU01000029">
    <property type="protein sequence ID" value="OYQ34130.1"/>
    <property type="molecule type" value="Genomic_DNA"/>
</dbReference>
<accession>A0A255Z0D7</accession>
<organism evidence="1 2">
    <name type="scientific">Niveispirillum lacus</name>
    <dbReference type="NCBI Taxonomy" id="1981099"/>
    <lineage>
        <taxon>Bacteria</taxon>
        <taxon>Pseudomonadati</taxon>
        <taxon>Pseudomonadota</taxon>
        <taxon>Alphaproteobacteria</taxon>
        <taxon>Rhodospirillales</taxon>
        <taxon>Azospirillaceae</taxon>
        <taxon>Niveispirillum</taxon>
    </lineage>
</organism>
<evidence type="ECO:0000313" key="1">
    <source>
        <dbReference type="EMBL" id="OYQ34130.1"/>
    </source>
</evidence>
<proteinExistence type="predicted"/>
<dbReference type="AlphaFoldDB" id="A0A255Z0D7"/>
<sequence length="297" mass="32872">MQDPLPPEPFPWPFDGDTYRMTMGLRSQDPATWLAPDAGWTAQLTERSNRLRNQKWDVLALMPEGLDAAGECLTLVSTHLTNHFPGWFQRQADGIHSSVTGTTLRMADFDHPLHMAAHLQPDDLCLMTPSAGGWRLTGGAVCFPSHWFLPHMLGKPLPGIHRRVPSYATTLATPVDRFFDMLAAGRTVWRVNWTLADDPALFQPGTVAHKPVDASINDSNGADRLYLRVERQTLTKLPVSGAVIFTIRTHMRPLSALNGAQRYQFASILRSLPDAVAAYKGLQRTGAMALAALDDVR</sequence>
<dbReference type="InterPro" id="IPR021848">
    <property type="entry name" value="HODM_asu-like"/>
</dbReference>
<reference evidence="1 2" key="1">
    <citation type="submission" date="2017-07" db="EMBL/GenBank/DDBJ databases">
        <title>Niveispirillum cyanobacteriorum sp. nov., isolated from cyanobacterial aggregates in a eutrophic lake.</title>
        <authorList>
            <person name="Cai H."/>
        </authorList>
    </citation>
    <scope>NUCLEOTIDE SEQUENCE [LARGE SCALE GENOMIC DNA]</scope>
    <source>
        <strain evidence="2">TH1-14</strain>
    </source>
</reference>
<evidence type="ECO:0000313" key="2">
    <source>
        <dbReference type="Proteomes" id="UP000216998"/>
    </source>
</evidence>
<protein>
    <recommendedName>
        <fullName evidence="3">DUF3445 domain-containing protein</fullName>
    </recommendedName>
</protein>
<dbReference type="Proteomes" id="UP000216998">
    <property type="component" value="Unassembled WGS sequence"/>
</dbReference>
<keyword evidence="2" id="KW-1185">Reference proteome</keyword>
<gene>
    <name evidence="1" type="ORF">CHU95_11755</name>
</gene>
<evidence type="ECO:0008006" key="3">
    <source>
        <dbReference type="Google" id="ProtNLM"/>
    </source>
</evidence>
<comment type="caution">
    <text evidence="1">The sequence shown here is derived from an EMBL/GenBank/DDBJ whole genome shotgun (WGS) entry which is preliminary data.</text>
</comment>